<evidence type="ECO:0000313" key="7">
    <source>
        <dbReference type="EMBL" id="QDT66861.1"/>
    </source>
</evidence>
<dbReference type="InterPro" id="IPR013324">
    <property type="entry name" value="RNA_pol_sigma_r3/r4-like"/>
</dbReference>
<sequence length="191" mass="22226">MNDQVELSLEPGISGSARATHQEFLKLLQQSYHSIYGCILTVAPDRTDADDIMQEVLVTLWEKFADYDPDRAFTLWANGFAYNIARSYLRKERRRRGNTPLDENVLSQLHRVRKGATELLEIRRERLERCLQKLPEADRNMLLRCHLGDQSIMEIAEESGLSRDTLYQRLSRLRKKLFDCIGHRFRGGKSS</sequence>
<dbReference type="GO" id="GO:0006352">
    <property type="term" value="P:DNA-templated transcription initiation"/>
    <property type="evidence" value="ECO:0007669"/>
    <property type="project" value="InterPro"/>
</dbReference>
<dbReference type="Proteomes" id="UP000319976">
    <property type="component" value="Chromosome"/>
</dbReference>
<name>A0A517TEQ8_9PLAN</name>
<evidence type="ECO:0000256" key="4">
    <source>
        <dbReference type="ARBA" id="ARBA00023163"/>
    </source>
</evidence>
<dbReference type="GO" id="GO:0016987">
    <property type="term" value="F:sigma factor activity"/>
    <property type="evidence" value="ECO:0007669"/>
    <property type="project" value="UniProtKB-KW"/>
</dbReference>
<evidence type="ECO:0000259" key="6">
    <source>
        <dbReference type="Pfam" id="PF08281"/>
    </source>
</evidence>
<dbReference type="InterPro" id="IPR014331">
    <property type="entry name" value="RNA_pol_sigma70_ECF_RHOBA"/>
</dbReference>
<dbReference type="NCBIfam" id="TIGR02989">
    <property type="entry name" value="Sig-70_gvs1"/>
    <property type="match status" value="1"/>
</dbReference>
<dbReference type="InterPro" id="IPR013249">
    <property type="entry name" value="RNA_pol_sigma70_r4_t2"/>
</dbReference>
<evidence type="ECO:0000256" key="1">
    <source>
        <dbReference type="ARBA" id="ARBA00010641"/>
    </source>
</evidence>
<dbReference type="GO" id="GO:0003677">
    <property type="term" value="F:DNA binding"/>
    <property type="evidence" value="ECO:0007669"/>
    <property type="project" value="InterPro"/>
</dbReference>
<dbReference type="InterPro" id="IPR036388">
    <property type="entry name" value="WH-like_DNA-bd_sf"/>
</dbReference>
<gene>
    <name evidence="7" type="primary">rpoE_10</name>
    <name evidence="7" type="ORF">V22_41330</name>
</gene>
<dbReference type="SUPFAM" id="SSF88659">
    <property type="entry name" value="Sigma3 and sigma4 domains of RNA polymerase sigma factors"/>
    <property type="match status" value="1"/>
</dbReference>
<dbReference type="Gene3D" id="1.10.1740.10">
    <property type="match status" value="1"/>
</dbReference>
<keyword evidence="3" id="KW-0731">Sigma factor</keyword>
<dbReference type="InterPro" id="IPR007627">
    <property type="entry name" value="RNA_pol_sigma70_r2"/>
</dbReference>
<feature type="domain" description="RNA polymerase sigma factor 70 region 4 type 2" evidence="6">
    <location>
        <begin position="124"/>
        <end position="177"/>
    </location>
</feature>
<dbReference type="InterPro" id="IPR013325">
    <property type="entry name" value="RNA_pol_sigma_r2"/>
</dbReference>
<keyword evidence="8" id="KW-1185">Reference proteome</keyword>
<comment type="similarity">
    <text evidence="1">Belongs to the sigma-70 factor family. ECF subfamily.</text>
</comment>
<dbReference type="SUPFAM" id="SSF88946">
    <property type="entry name" value="Sigma2 domain of RNA polymerase sigma factors"/>
    <property type="match status" value="1"/>
</dbReference>
<protein>
    <submittedName>
        <fullName evidence="7">ECF RNA polymerase sigma factor RpoE</fullName>
    </submittedName>
</protein>
<proteinExistence type="inferred from homology"/>
<evidence type="ECO:0000256" key="2">
    <source>
        <dbReference type="ARBA" id="ARBA00023015"/>
    </source>
</evidence>
<dbReference type="InterPro" id="IPR039425">
    <property type="entry name" value="RNA_pol_sigma-70-like"/>
</dbReference>
<evidence type="ECO:0000313" key="8">
    <source>
        <dbReference type="Proteomes" id="UP000319976"/>
    </source>
</evidence>
<dbReference type="RefSeq" id="WP_197439799.1">
    <property type="nucleotide sequence ID" value="NZ_CP036316.1"/>
</dbReference>
<feature type="domain" description="RNA polymerase sigma-70 region 2" evidence="5">
    <location>
        <begin position="30"/>
        <end position="95"/>
    </location>
</feature>
<evidence type="ECO:0000259" key="5">
    <source>
        <dbReference type="Pfam" id="PF04542"/>
    </source>
</evidence>
<dbReference type="NCBIfam" id="TIGR02937">
    <property type="entry name" value="sigma70-ECF"/>
    <property type="match status" value="1"/>
</dbReference>
<organism evidence="7 8">
    <name type="scientific">Calycomorphotria hydatis</name>
    <dbReference type="NCBI Taxonomy" id="2528027"/>
    <lineage>
        <taxon>Bacteria</taxon>
        <taxon>Pseudomonadati</taxon>
        <taxon>Planctomycetota</taxon>
        <taxon>Planctomycetia</taxon>
        <taxon>Planctomycetales</taxon>
        <taxon>Planctomycetaceae</taxon>
        <taxon>Calycomorphotria</taxon>
    </lineage>
</organism>
<dbReference type="KEGG" id="chya:V22_41330"/>
<dbReference type="CDD" id="cd06171">
    <property type="entry name" value="Sigma70_r4"/>
    <property type="match status" value="1"/>
</dbReference>
<reference evidence="7 8" key="1">
    <citation type="submission" date="2019-02" db="EMBL/GenBank/DDBJ databases">
        <title>Deep-cultivation of Planctomycetes and their phenomic and genomic characterization uncovers novel biology.</title>
        <authorList>
            <person name="Wiegand S."/>
            <person name="Jogler M."/>
            <person name="Boedeker C."/>
            <person name="Pinto D."/>
            <person name="Vollmers J."/>
            <person name="Rivas-Marin E."/>
            <person name="Kohn T."/>
            <person name="Peeters S.H."/>
            <person name="Heuer A."/>
            <person name="Rast P."/>
            <person name="Oberbeckmann S."/>
            <person name="Bunk B."/>
            <person name="Jeske O."/>
            <person name="Meyerdierks A."/>
            <person name="Storesund J.E."/>
            <person name="Kallscheuer N."/>
            <person name="Luecker S."/>
            <person name="Lage O.M."/>
            <person name="Pohl T."/>
            <person name="Merkel B.J."/>
            <person name="Hornburger P."/>
            <person name="Mueller R.-W."/>
            <person name="Bruemmer F."/>
            <person name="Labrenz M."/>
            <person name="Spormann A.M."/>
            <person name="Op den Camp H."/>
            <person name="Overmann J."/>
            <person name="Amann R."/>
            <person name="Jetten M.S.M."/>
            <person name="Mascher T."/>
            <person name="Medema M.H."/>
            <person name="Devos D.P."/>
            <person name="Kaster A.-K."/>
            <person name="Ovreas L."/>
            <person name="Rohde M."/>
            <person name="Galperin M.Y."/>
            <person name="Jogler C."/>
        </authorList>
    </citation>
    <scope>NUCLEOTIDE SEQUENCE [LARGE SCALE GENOMIC DNA]</scope>
    <source>
        <strain evidence="7 8">V22</strain>
    </source>
</reference>
<dbReference type="AlphaFoldDB" id="A0A517TEQ8"/>
<keyword evidence="4" id="KW-0804">Transcription</keyword>
<evidence type="ECO:0000256" key="3">
    <source>
        <dbReference type="ARBA" id="ARBA00023082"/>
    </source>
</evidence>
<dbReference type="Pfam" id="PF04542">
    <property type="entry name" value="Sigma70_r2"/>
    <property type="match status" value="1"/>
</dbReference>
<keyword evidence="2" id="KW-0805">Transcription regulation</keyword>
<dbReference type="PANTHER" id="PTHR43133">
    <property type="entry name" value="RNA POLYMERASE ECF-TYPE SIGMA FACTO"/>
    <property type="match status" value="1"/>
</dbReference>
<dbReference type="EMBL" id="CP036316">
    <property type="protein sequence ID" value="QDT66861.1"/>
    <property type="molecule type" value="Genomic_DNA"/>
</dbReference>
<accession>A0A517TEQ8</accession>
<dbReference type="Pfam" id="PF08281">
    <property type="entry name" value="Sigma70_r4_2"/>
    <property type="match status" value="1"/>
</dbReference>
<dbReference type="PANTHER" id="PTHR43133:SF51">
    <property type="entry name" value="RNA POLYMERASE SIGMA FACTOR"/>
    <property type="match status" value="1"/>
</dbReference>
<dbReference type="Gene3D" id="1.10.10.10">
    <property type="entry name" value="Winged helix-like DNA-binding domain superfamily/Winged helix DNA-binding domain"/>
    <property type="match status" value="1"/>
</dbReference>
<dbReference type="InterPro" id="IPR014284">
    <property type="entry name" value="RNA_pol_sigma-70_dom"/>
</dbReference>